<keyword evidence="1" id="KW-0472">Membrane</keyword>
<keyword evidence="1" id="KW-1133">Transmembrane helix</keyword>
<evidence type="ECO:0000256" key="1">
    <source>
        <dbReference type="SAM" id="Phobius"/>
    </source>
</evidence>
<accession>A0A327NRZ5</accession>
<dbReference type="Proteomes" id="UP000249016">
    <property type="component" value="Unassembled WGS sequence"/>
</dbReference>
<dbReference type="AlphaFoldDB" id="A0A327NRZ5"/>
<dbReference type="RefSeq" id="WP_111349607.1">
    <property type="nucleotide sequence ID" value="NZ_WPIM01000001.1"/>
</dbReference>
<proteinExistence type="predicted"/>
<keyword evidence="3" id="KW-1185">Reference proteome</keyword>
<organism evidence="2 3">
    <name type="scientific">Spirosoma telluris</name>
    <dbReference type="NCBI Taxonomy" id="2183553"/>
    <lineage>
        <taxon>Bacteria</taxon>
        <taxon>Pseudomonadati</taxon>
        <taxon>Bacteroidota</taxon>
        <taxon>Cytophagia</taxon>
        <taxon>Cytophagales</taxon>
        <taxon>Cytophagaceae</taxon>
        <taxon>Spirosoma</taxon>
    </lineage>
</organism>
<keyword evidence="1" id="KW-0812">Transmembrane</keyword>
<comment type="caution">
    <text evidence="2">The sequence shown here is derived from an EMBL/GenBank/DDBJ whole genome shotgun (WGS) entry which is preliminary data.</text>
</comment>
<dbReference type="EMBL" id="QLII01000001">
    <property type="protein sequence ID" value="RAI78130.1"/>
    <property type="molecule type" value="Genomic_DNA"/>
</dbReference>
<protein>
    <submittedName>
        <fullName evidence="2">Uncharacterized protein</fullName>
    </submittedName>
</protein>
<sequence length="102" mass="10982">MLLKGFIVVGPVGDLIAGVGGRLLSFAIDVMAYVLSLKEAFEKLFIKAEGVSNWKPLTVHFVLSARDHLFASSCSIISSIYPLPGIHCSITFDTPMDVCPVV</sequence>
<evidence type="ECO:0000313" key="3">
    <source>
        <dbReference type="Proteomes" id="UP000249016"/>
    </source>
</evidence>
<reference evidence="2 3" key="1">
    <citation type="submission" date="2018-06" db="EMBL/GenBank/DDBJ databases">
        <title>Spirosoma sp. HMF3257 Genome sequencing and assembly.</title>
        <authorList>
            <person name="Kang H."/>
            <person name="Cha I."/>
            <person name="Kim H."/>
            <person name="Kang J."/>
            <person name="Joh K."/>
        </authorList>
    </citation>
    <scope>NUCLEOTIDE SEQUENCE [LARGE SCALE GENOMIC DNA]</scope>
    <source>
        <strain evidence="2 3">HMF3257</strain>
    </source>
</reference>
<name>A0A327NRZ5_9BACT</name>
<feature type="transmembrane region" description="Helical" evidence="1">
    <location>
        <begin position="15"/>
        <end position="35"/>
    </location>
</feature>
<gene>
    <name evidence="2" type="ORF">HMF3257_35845</name>
</gene>
<evidence type="ECO:0000313" key="2">
    <source>
        <dbReference type="EMBL" id="RAI78130.1"/>
    </source>
</evidence>